<dbReference type="GO" id="GO:0004806">
    <property type="term" value="F:triacylglycerol lipase activity"/>
    <property type="evidence" value="ECO:0007669"/>
    <property type="project" value="InterPro"/>
</dbReference>
<dbReference type="Pfam" id="PF12697">
    <property type="entry name" value="Abhydrolase_6"/>
    <property type="match status" value="1"/>
</dbReference>
<sequence length="411" mass="45625">MKYPYNQFAFVLLIAFFIVSCGKNDDPIVEEPLFTYLESEKQVSTIPRSSAQFLFSALAAQYDDDGTMDNEVSSGALVYKVAYKTTFEGEALMVSGLVSVPDQPGNYPVISFQNGTNVEYSQAPTAKPGDNLFVVLESFASLGFIVVIPDYPGFGDSKQVFHPYLEKDNMVPSLVDLLKATREFVSQDHIVASLNDDLYLMGYSLGGWATLQLQREIETKGLEDYQLKASSCGAGPYNLNRLNELIVGKETYPMPYFLAFLMQAYHVHGEFSNPLNTIFADEYAAKIPGLFNGINTGVEINAQLTTNVTDLFHPDFRAGYESGATYQAVQEALSKNSVEAWNTTTPTRLFHGENDTFVAVELSTQMEQDFHDLGVSSNVLREVVLPDVDHQSAILPFGIKTINWFINLNNN</sequence>
<dbReference type="OrthoDB" id="9798122at2"/>
<dbReference type="InterPro" id="IPR005152">
    <property type="entry name" value="Lipase_secreted"/>
</dbReference>
<comment type="caution">
    <text evidence="2">The sequence shown here is derived from an EMBL/GenBank/DDBJ whole genome shotgun (WGS) entry which is preliminary data.</text>
</comment>
<evidence type="ECO:0000259" key="1">
    <source>
        <dbReference type="Pfam" id="PF12697"/>
    </source>
</evidence>
<dbReference type="EMBL" id="LGIA01000164">
    <property type="protein sequence ID" value="KOH44382.1"/>
    <property type="molecule type" value="Genomic_DNA"/>
</dbReference>
<reference evidence="3" key="1">
    <citation type="submission" date="2015-07" db="EMBL/GenBank/DDBJ databases">
        <title>Genome sequencing of Sunxiuqinia dokdonensis strain SK.</title>
        <authorList>
            <person name="Ahn S."/>
            <person name="Kim B.-C."/>
        </authorList>
    </citation>
    <scope>NUCLEOTIDE SEQUENCE [LARGE SCALE GENOMIC DNA]</scope>
    <source>
        <strain evidence="3">SK</strain>
    </source>
</reference>
<dbReference type="InterPro" id="IPR000073">
    <property type="entry name" value="AB_hydrolase_1"/>
</dbReference>
<keyword evidence="3" id="KW-1185">Reference proteome</keyword>
<dbReference type="Gene3D" id="3.40.50.1820">
    <property type="entry name" value="alpha/beta hydrolase"/>
    <property type="match status" value="1"/>
</dbReference>
<gene>
    <name evidence="2" type="ORF">NC99_28290</name>
</gene>
<dbReference type="Gene3D" id="1.10.260.160">
    <property type="match status" value="1"/>
</dbReference>
<name>A0A0L8V855_9BACT</name>
<evidence type="ECO:0000313" key="2">
    <source>
        <dbReference type="EMBL" id="KOH44382.1"/>
    </source>
</evidence>
<evidence type="ECO:0000313" key="3">
    <source>
        <dbReference type="Proteomes" id="UP000036958"/>
    </source>
</evidence>
<dbReference type="Proteomes" id="UP000036958">
    <property type="component" value="Unassembled WGS sequence"/>
</dbReference>
<accession>A0A0L8V855</accession>
<dbReference type="PANTHER" id="PTHR34853">
    <property type="match status" value="1"/>
</dbReference>
<dbReference type="AlphaFoldDB" id="A0A0L8V855"/>
<dbReference type="PROSITE" id="PS51257">
    <property type="entry name" value="PROKAR_LIPOPROTEIN"/>
    <property type="match status" value="1"/>
</dbReference>
<dbReference type="RefSeq" id="WP_053184386.1">
    <property type="nucleotide sequence ID" value="NZ_LGIA01000164.1"/>
</dbReference>
<dbReference type="PANTHER" id="PTHR34853:SF1">
    <property type="entry name" value="LIPASE 5"/>
    <property type="match status" value="1"/>
</dbReference>
<protein>
    <recommendedName>
        <fullName evidence="1">AB hydrolase-1 domain-containing protein</fullName>
    </recommendedName>
</protein>
<organism evidence="2 3">
    <name type="scientific">Sunxiuqinia dokdonensis</name>
    <dbReference type="NCBI Taxonomy" id="1409788"/>
    <lineage>
        <taxon>Bacteria</taxon>
        <taxon>Pseudomonadati</taxon>
        <taxon>Bacteroidota</taxon>
        <taxon>Bacteroidia</taxon>
        <taxon>Marinilabiliales</taxon>
        <taxon>Prolixibacteraceae</taxon>
        <taxon>Sunxiuqinia</taxon>
    </lineage>
</organism>
<feature type="domain" description="AB hydrolase-1" evidence="1">
    <location>
        <begin position="137"/>
        <end position="392"/>
    </location>
</feature>
<dbReference type="PATRIC" id="fig|1409788.3.peg.2915"/>
<dbReference type="STRING" id="1409788.NC99_28290"/>
<dbReference type="PIRSF" id="PIRSF029171">
    <property type="entry name" value="Esterase_LipA"/>
    <property type="match status" value="1"/>
</dbReference>
<proteinExistence type="predicted"/>
<dbReference type="SUPFAM" id="SSF53474">
    <property type="entry name" value="alpha/beta-Hydrolases"/>
    <property type="match status" value="1"/>
</dbReference>
<dbReference type="InterPro" id="IPR029058">
    <property type="entry name" value="AB_hydrolase_fold"/>
</dbReference>
<dbReference type="GO" id="GO:0016042">
    <property type="term" value="P:lipid catabolic process"/>
    <property type="evidence" value="ECO:0007669"/>
    <property type="project" value="InterPro"/>
</dbReference>